<evidence type="ECO:0000259" key="8">
    <source>
        <dbReference type="PROSITE" id="PS00622"/>
    </source>
</evidence>
<feature type="domain" description="HTH luxR-type" evidence="8">
    <location>
        <begin position="445"/>
        <end position="472"/>
    </location>
</feature>
<keyword evidence="4" id="KW-0802">TPR repeat</keyword>
<organism evidence="9 10">
    <name type="scientific">Chryseobacterium candidae</name>
    <dbReference type="NCBI Taxonomy" id="1978493"/>
    <lineage>
        <taxon>Bacteria</taxon>
        <taxon>Pseudomonadati</taxon>
        <taxon>Bacteroidota</taxon>
        <taxon>Flavobacteriia</taxon>
        <taxon>Flavobacteriales</taxon>
        <taxon>Weeksellaceae</taxon>
        <taxon>Chryseobacterium group</taxon>
        <taxon>Chryseobacterium</taxon>
    </lineage>
</organism>
<name>A0ABY2R3S8_9FLAO</name>
<dbReference type="InterPro" id="IPR016032">
    <property type="entry name" value="Sig_transdc_resp-reg_C-effctor"/>
</dbReference>
<dbReference type="PANTHER" id="PTHR46630:SF1">
    <property type="entry name" value="TETRATRICOPEPTIDE REPEAT PROTEIN 29"/>
    <property type="match status" value="1"/>
</dbReference>
<dbReference type="InterPro" id="IPR036388">
    <property type="entry name" value="WH-like_DNA-bd_sf"/>
</dbReference>
<evidence type="ECO:0000256" key="6">
    <source>
        <dbReference type="SAM" id="Coils"/>
    </source>
</evidence>
<keyword evidence="2" id="KW-0963">Cytoplasm</keyword>
<evidence type="ECO:0000256" key="1">
    <source>
        <dbReference type="ARBA" id="ARBA00004496"/>
    </source>
</evidence>
<keyword evidence="6" id="KW-0175">Coiled coil</keyword>
<protein>
    <recommendedName>
        <fullName evidence="8">HTH luxR-type domain-containing protein</fullName>
    </recommendedName>
</protein>
<comment type="caution">
    <text evidence="9">The sequence shown here is derived from an EMBL/GenBank/DDBJ whole genome shotgun (WGS) entry which is preliminary data.</text>
</comment>
<dbReference type="InterPro" id="IPR051476">
    <property type="entry name" value="Bac_ResReg_Asp_Phosphatase"/>
</dbReference>
<dbReference type="SUPFAM" id="SSF48452">
    <property type="entry name" value="TPR-like"/>
    <property type="match status" value="2"/>
</dbReference>
<accession>A0ABY2R3S8</accession>
<dbReference type="SUPFAM" id="SSF46894">
    <property type="entry name" value="C-terminal effector domain of the bipartite response regulators"/>
    <property type="match status" value="1"/>
</dbReference>
<dbReference type="Proteomes" id="UP000306038">
    <property type="component" value="Unassembled WGS sequence"/>
</dbReference>
<dbReference type="SMART" id="SM00421">
    <property type="entry name" value="HTH_LUXR"/>
    <property type="match status" value="1"/>
</dbReference>
<dbReference type="PANTHER" id="PTHR46630">
    <property type="entry name" value="TETRATRICOPEPTIDE REPEAT PROTEIN 29"/>
    <property type="match status" value="1"/>
</dbReference>
<dbReference type="PROSITE" id="PS00622">
    <property type="entry name" value="HTH_LUXR_1"/>
    <property type="match status" value="1"/>
</dbReference>
<dbReference type="EMBL" id="SDLV01000032">
    <property type="protein sequence ID" value="THV57222.1"/>
    <property type="molecule type" value="Genomic_DNA"/>
</dbReference>
<sequence>MFFLKKIEKIILFSFLMFCIKLFSQQYTKNDIDSLLIKTNEVLRTRISDDDLIRWNKGIIKIAVQINYREGEAMGYANIANRFIFKEDLKKGLEYLNKAEDISKKSKNDFLIGKINAEYAQVYNKMNVSKLALGYNSKAMNYGLKLNRNNRECRLFLRYVYSTRSVYMYKVNQPDSAIIYLHKSMKIDANPLDVANIAQHYTFFDVKPDSAKYYFQKAFALLETKNFKNNKYQRAVVLKNYGTFLKSQGKNSQAIDVIKRSIEFAKQVNRPAIILNNYKELSTLYKKEGNSDKENEYLNKSISLQDSLDANQNQAIDLSINRLNKERENEKVQLKNQNNATLWYSSISILLIILVTIYLYLRIRKKRKKLMESEKIISEIEKETKDLKRKLNENYENIIQLAKEKKTDFFPKFQEAYPELCNELLKINSNLSKSDLSFCAMIWLGFSSKEIAQYISMEHRSVQTKKYRIRKKLNLEAETDLYRFFRSIFEL</sequence>
<comment type="subcellular location">
    <subcellularLocation>
        <location evidence="1">Cytoplasm</location>
    </subcellularLocation>
</comment>
<dbReference type="Gene3D" id="1.10.10.10">
    <property type="entry name" value="Winged helix-like DNA-binding domain superfamily/Winged helix DNA-binding domain"/>
    <property type="match status" value="1"/>
</dbReference>
<comment type="similarity">
    <text evidence="5">Belongs to the Rap family.</text>
</comment>
<reference evidence="9 10" key="1">
    <citation type="submission" date="2019-01" db="EMBL/GenBank/DDBJ databases">
        <authorList>
            <person name="B I."/>
            <person name="Ch S."/>
            <person name="Ch V.R."/>
        </authorList>
    </citation>
    <scope>NUCLEOTIDE SEQUENCE [LARGE SCALE GENOMIC DNA]</scope>
    <source>
        <strain evidence="9 10">JC507</strain>
    </source>
</reference>
<dbReference type="InterPro" id="IPR000792">
    <property type="entry name" value="Tscrpt_reg_LuxR_C"/>
</dbReference>
<proteinExistence type="inferred from homology"/>
<evidence type="ECO:0000256" key="3">
    <source>
        <dbReference type="ARBA" id="ARBA00022737"/>
    </source>
</evidence>
<keyword evidence="7" id="KW-0472">Membrane</keyword>
<evidence type="ECO:0000256" key="4">
    <source>
        <dbReference type="ARBA" id="ARBA00022803"/>
    </source>
</evidence>
<keyword evidence="7" id="KW-1133">Transmembrane helix</keyword>
<evidence type="ECO:0000256" key="7">
    <source>
        <dbReference type="SAM" id="Phobius"/>
    </source>
</evidence>
<gene>
    <name evidence="9" type="ORF">EK417_16320</name>
</gene>
<feature type="coiled-coil region" evidence="6">
    <location>
        <begin position="320"/>
        <end position="408"/>
    </location>
</feature>
<evidence type="ECO:0000256" key="5">
    <source>
        <dbReference type="ARBA" id="ARBA00038253"/>
    </source>
</evidence>
<keyword evidence="7" id="KW-0812">Transmembrane</keyword>
<keyword evidence="3" id="KW-0677">Repeat</keyword>
<dbReference type="InterPro" id="IPR011990">
    <property type="entry name" value="TPR-like_helical_dom_sf"/>
</dbReference>
<evidence type="ECO:0000256" key="2">
    <source>
        <dbReference type="ARBA" id="ARBA00022490"/>
    </source>
</evidence>
<keyword evidence="10" id="KW-1185">Reference proteome</keyword>
<evidence type="ECO:0000313" key="10">
    <source>
        <dbReference type="Proteomes" id="UP000306038"/>
    </source>
</evidence>
<dbReference type="Gene3D" id="1.25.40.10">
    <property type="entry name" value="Tetratricopeptide repeat domain"/>
    <property type="match status" value="2"/>
</dbReference>
<evidence type="ECO:0000313" key="9">
    <source>
        <dbReference type="EMBL" id="THV57222.1"/>
    </source>
</evidence>
<feature type="transmembrane region" description="Helical" evidence="7">
    <location>
        <begin position="342"/>
        <end position="361"/>
    </location>
</feature>